<keyword evidence="4" id="KW-1185">Reference proteome</keyword>
<dbReference type="AlphaFoldDB" id="A0AAD8IBS7"/>
<evidence type="ECO:0000313" key="3">
    <source>
        <dbReference type="EMBL" id="KAK1382644.1"/>
    </source>
</evidence>
<dbReference type="EMBL" id="JAUIZM010000005">
    <property type="protein sequence ID" value="KAK1382636.1"/>
    <property type="molecule type" value="Genomic_DNA"/>
</dbReference>
<sequence length="106" mass="12347">MFRYLEKANQTYANQVPYTEVEVSVIFEQEGTPMQEDHLTEQSDALVLEANEEVVHNVSADDTMIQDNSKAPHNDTRRKYYMALDTFTNKAFKRNDNIKLELPDMD</sequence>
<organism evidence="2 4">
    <name type="scientific">Heracleum sosnowskyi</name>
    <dbReference type="NCBI Taxonomy" id="360622"/>
    <lineage>
        <taxon>Eukaryota</taxon>
        <taxon>Viridiplantae</taxon>
        <taxon>Streptophyta</taxon>
        <taxon>Embryophyta</taxon>
        <taxon>Tracheophyta</taxon>
        <taxon>Spermatophyta</taxon>
        <taxon>Magnoliopsida</taxon>
        <taxon>eudicotyledons</taxon>
        <taxon>Gunneridae</taxon>
        <taxon>Pentapetalae</taxon>
        <taxon>asterids</taxon>
        <taxon>campanulids</taxon>
        <taxon>Apiales</taxon>
        <taxon>Apiaceae</taxon>
        <taxon>Apioideae</taxon>
        <taxon>apioid superclade</taxon>
        <taxon>Tordylieae</taxon>
        <taxon>Tordyliinae</taxon>
        <taxon>Heracleum</taxon>
    </lineage>
</organism>
<comment type="caution">
    <text evidence="2">The sequence shown here is derived from an EMBL/GenBank/DDBJ whole genome shotgun (WGS) entry which is preliminary data.</text>
</comment>
<dbReference type="Proteomes" id="UP001237642">
    <property type="component" value="Unassembled WGS sequence"/>
</dbReference>
<dbReference type="EMBL" id="JAUIZM010000005">
    <property type="protein sequence ID" value="KAK1382640.1"/>
    <property type="molecule type" value="Genomic_DNA"/>
</dbReference>
<reference evidence="2" key="2">
    <citation type="submission" date="2023-05" db="EMBL/GenBank/DDBJ databases">
        <authorList>
            <person name="Schelkunov M.I."/>
        </authorList>
    </citation>
    <scope>NUCLEOTIDE SEQUENCE</scope>
    <source>
        <strain evidence="2">Hsosn_3</strain>
        <tissue evidence="2">Leaf</tissue>
    </source>
</reference>
<reference evidence="2" key="1">
    <citation type="submission" date="2023-02" db="EMBL/GenBank/DDBJ databases">
        <title>Genome of toxic invasive species Heracleum sosnowskyi carries increased number of genes despite the absence of recent whole-genome duplications.</title>
        <authorList>
            <person name="Schelkunov M."/>
            <person name="Shtratnikova V."/>
            <person name="Makarenko M."/>
            <person name="Klepikova A."/>
            <person name="Omelchenko D."/>
            <person name="Novikova G."/>
            <person name="Obukhova E."/>
            <person name="Bogdanov V."/>
            <person name="Penin A."/>
            <person name="Logacheva M."/>
        </authorList>
    </citation>
    <scope>NUCLEOTIDE SEQUENCE</scope>
    <source>
        <strain evidence="2">Hsosn_3</strain>
        <tissue evidence="2">Leaf</tissue>
    </source>
</reference>
<gene>
    <name evidence="1" type="ORF">POM88_020371</name>
    <name evidence="2" type="ORF">POM88_020375</name>
    <name evidence="3" type="ORF">POM88_020379</name>
</gene>
<evidence type="ECO:0000313" key="1">
    <source>
        <dbReference type="EMBL" id="KAK1382636.1"/>
    </source>
</evidence>
<accession>A0AAD8IBS7</accession>
<proteinExistence type="predicted"/>
<protein>
    <submittedName>
        <fullName evidence="2">Uncharacterized protein</fullName>
    </submittedName>
</protein>
<name>A0AAD8IBS7_9APIA</name>
<dbReference type="EMBL" id="JAUIZM010000005">
    <property type="protein sequence ID" value="KAK1382644.1"/>
    <property type="molecule type" value="Genomic_DNA"/>
</dbReference>
<evidence type="ECO:0000313" key="2">
    <source>
        <dbReference type="EMBL" id="KAK1382640.1"/>
    </source>
</evidence>
<evidence type="ECO:0000313" key="4">
    <source>
        <dbReference type="Proteomes" id="UP001237642"/>
    </source>
</evidence>